<evidence type="ECO:0000313" key="3">
    <source>
        <dbReference type="EMBL" id="BAU48318.1"/>
    </source>
</evidence>
<dbReference type="EMBL" id="AP014936">
    <property type="protein sequence ID" value="BAU48318.1"/>
    <property type="molecule type" value="Genomic_DNA"/>
</dbReference>
<dbReference type="RefSeq" id="WP_096460844.1">
    <property type="nucleotide sequence ID" value="NZ_AP014936.1"/>
</dbReference>
<evidence type="ECO:0000313" key="4">
    <source>
        <dbReference type="Proteomes" id="UP000218899"/>
    </source>
</evidence>
<dbReference type="Pfam" id="PF03795">
    <property type="entry name" value="YCII"/>
    <property type="match status" value="1"/>
</dbReference>
<comment type="similarity">
    <text evidence="1">Belongs to the YciI family.</text>
</comment>
<dbReference type="PANTHER" id="PTHR35174">
    <property type="entry name" value="BLL7171 PROTEIN-RELATED"/>
    <property type="match status" value="1"/>
</dbReference>
<dbReference type="InterPro" id="IPR005545">
    <property type="entry name" value="YCII"/>
</dbReference>
<evidence type="ECO:0000256" key="1">
    <source>
        <dbReference type="ARBA" id="ARBA00007689"/>
    </source>
</evidence>
<evidence type="ECO:0000259" key="2">
    <source>
        <dbReference type="Pfam" id="PF03795"/>
    </source>
</evidence>
<dbReference type="Proteomes" id="UP000218899">
    <property type="component" value="Chromosome"/>
</dbReference>
<gene>
    <name evidence="3" type="ORF">SVA_1764</name>
</gene>
<dbReference type="PANTHER" id="PTHR35174:SF3">
    <property type="entry name" value="BLL7171 PROTEIN"/>
    <property type="match status" value="1"/>
</dbReference>
<protein>
    <submittedName>
        <fullName evidence="3">DGPFAETKE family protein</fullName>
    </submittedName>
</protein>
<proteinExistence type="inferred from homology"/>
<keyword evidence="4" id="KW-1185">Reference proteome</keyword>
<organism evidence="3 4">
    <name type="scientific">Sulfurifustis variabilis</name>
    <dbReference type="NCBI Taxonomy" id="1675686"/>
    <lineage>
        <taxon>Bacteria</taxon>
        <taxon>Pseudomonadati</taxon>
        <taxon>Pseudomonadota</taxon>
        <taxon>Gammaproteobacteria</taxon>
        <taxon>Acidiferrobacterales</taxon>
        <taxon>Acidiferrobacteraceae</taxon>
        <taxon>Sulfurifustis</taxon>
    </lineage>
</organism>
<dbReference type="OrthoDB" id="9807535at2"/>
<dbReference type="KEGG" id="sva:SVA_1764"/>
<dbReference type="AlphaFoldDB" id="A0A1B4V451"/>
<accession>A0A1B4V451</accession>
<reference evidence="3 4" key="1">
    <citation type="submission" date="2015-08" db="EMBL/GenBank/DDBJ databases">
        <title>Complete genome sequence of Sulfurifustis variabilis.</title>
        <authorList>
            <person name="Miura A."/>
            <person name="Kojima H."/>
            <person name="Fukui M."/>
        </authorList>
    </citation>
    <scope>NUCLEOTIDE SEQUENCE [LARGE SCALE GENOMIC DNA]</scope>
    <source>
        <strain evidence="4">skN76</strain>
    </source>
</reference>
<name>A0A1B4V451_9GAMM</name>
<dbReference type="SUPFAM" id="SSF54909">
    <property type="entry name" value="Dimeric alpha+beta barrel"/>
    <property type="match status" value="1"/>
</dbReference>
<feature type="domain" description="YCII-related" evidence="2">
    <location>
        <begin position="18"/>
        <end position="110"/>
    </location>
</feature>
<dbReference type="InterPro" id="IPR011008">
    <property type="entry name" value="Dimeric_a/b-barrel"/>
</dbReference>
<dbReference type="Gene3D" id="3.30.70.1060">
    <property type="entry name" value="Dimeric alpha+beta barrel"/>
    <property type="match status" value="1"/>
</dbReference>
<sequence length="130" mass="14626">MSEKPAKQYLVISRGQWNKEASREEIQGAIDKFYVWLDRLVAEGKMQTGQRLAGEGKTVSKSRVTDGPYSEAKEVIGGFWFILADSLEEAAEIARGNPCLDYGLFYEIRPIESVRASAYAVTCETPRDRK</sequence>